<accession>A0A5D5APD3</accession>
<sequence>MDEQTHTESRGGIVAGAGETLTRRTVLVGAAGVGVAALAGCLGEDDEDAPDPITIDADQACDQCTMQIGQHPGPVGQTHYDDPDDVVGEDRPAQFCSSTCTYSHTFEQENAGHDPTATYLTDYSIVDYDIELDDDIEEISSHLEADAFAGVEGLTLVVDSDVQGAMGPSMIGFGDADEAEEFQTEYGGDLYEHEDVTSELVMSLMG</sequence>
<dbReference type="EMBL" id="VTAW01000026">
    <property type="protein sequence ID" value="TYT60941.1"/>
    <property type="molecule type" value="Genomic_DNA"/>
</dbReference>
<comment type="caution">
    <text evidence="1">The sequence shown here is derived from an EMBL/GenBank/DDBJ whole genome shotgun (WGS) entry which is preliminary data.</text>
</comment>
<dbReference type="RefSeq" id="WP_149082531.1">
    <property type="nucleotide sequence ID" value="NZ_VTAW01000026.1"/>
</dbReference>
<dbReference type="Pfam" id="PF05573">
    <property type="entry name" value="NosL"/>
    <property type="match status" value="1"/>
</dbReference>
<reference evidence="1 2" key="1">
    <citation type="submission" date="2019-08" db="EMBL/GenBank/DDBJ databases">
        <title>Archaea genome.</title>
        <authorList>
            <person name="Kajale S."/>
            <person name="Shouche Y."/>
            <person name="Deshpande N."/>
            <person name="Sharma A."/>
        </authorList>
    </citation>
    <scope>NUCLEOTIDE SEQUENCE [LARGE SCALE GENOMIC DNA]</scope>
    <source>
        <strain evidence="1 2">ESP3B_9</strain>
    </source>
</reference>
<dbReference type="InterPro" id="IPR008719">
    <property type="entry name" value="N2O_reductase_NosL"/>
</dbReference>
<dbReference type="PANTHER" id="PTHR41247:SF1">
    <property type="entry name" value="HTH-TYPE TRANSCRIPTIONAL REPRESSOR YCNK"/>
    <property type="match status" value="1"/>
</dbReference>
<dbReference type="PANTHER" id="PTHR41247">
    <property type="entry name" value="HTH-TYPE TRANSCRIPTIONAL REPRESSOR YCNK"/>
    <property type="match status" value="1"/>
</dbReference>
<name>A0A5D5APD3_9EURY</name>
<dbReference type="Proteomes" id="UP000324104">
    <property type="component" value="Unassembled WGS sequence"/>
</dbReference>
<evidence type="ECO:0000313" key="1">
    <source>
        <dbReference type="EMBL" id="TYT60941.1"/>
    </source>
</evidence>
<dbReference type="AlphaFoldDB" id="A0A5D5APD3"/>
<proteinExistence type="predicted"/>
<protein>
    <submittedName>
        <fullName evidence="1">Nitrous oxide reductase accessory protein NosL</fullName>
    </submittedName>
</protein>
<dbReference type="InterPro" id="IPR006311">
    <property type="entry name" value="TAT_signal"/>
</dbReference>
<dbReference type="Gene3D" id="3.30.70.2050">
    <property type="match status" value="1"/>
</dbReference>
<dbReference type="PROSITE" id="PS51318">
    <property type="entry name" value="TAT"/>
    <property type="match status" value="1"/>
</dbReference>
<gene>
    <name evidence="1" type="ORF">FYC77_16165</name>
</gene>
<dbReference type="SUPFAM" id="SSF160387">
    <property type="entry name" value="NosL/MerB-like"/>
    <property type="match status" value="1"/>
</dbReference>
<organism evidence="1 2">
    <name type="scientific">Natrialba swarupiae</name>
    <dbReference type="NCBI Taxonomy" id="2448032"/>
    <lineage>
        <taxon>Archaea</taxon>
        <taxon>Methanobacteriati</taxon>
        <taxon>Methanobacteriota</taxon>
        <taxon>Stenosarchaea group</taxon>
        <taxon>Halobacteria</taxon>
        <taxon>Halobacteriales</taxon>
        <taxon>Natrialbaceae</taxon>
        <taxon>Natrialba</taxon>
    </lineage>
</organism>
<evidence type="ECO:0000313" key="2">
    <source>
        <dbReference type="Proteomes" id="UP000324104"/>
    </source>
</evidence>
<keyword evidence="2" id="KW-1185">Reference proteome</keyword>